<accession>A0AB39IHK0</accession>
<keyword evidence="3 5" id="KW-1133">Transmembrane helix</keyword>
<dbReference type="InterPro" id="IPR012451">
    <property type="entry name" value="DUF1656"/>
</dbReference>
<name>A0AB39IHK0_9GAMM</name>
<reference evidence="7" key="2">
    <citation type="submission" date="2024-07" db="EMBL/GenBank/DDBJ databases">
        <authorList>
            <person name="Pedron J."/>
        </authorList>
    </citation>
    <scope>NUCLEOTIDE SEQUENCE</scope>
    <source>
        <strain evidence="8">A003-S1-M15</strain>
        <strain evidence="7">A642-S2-A17</strain>
    </source>
</reference>
<feature type="transmembrane region" description="Helical" evidence="5">
    <location>
        <begin position="47"/>
        <end position="65"/>
    </location>
</feature>
<protein>
    <submittedName>
        <fullName evidence="7">DUF1656 domain-containing protein</fullName>
    </submittedName>
</protein>
<organism evidence="7">
    <name type="scientific">Dickeya oryzae</name>
    <dbReference type="NCBI Taxonomy" id="1240404"/>
    <lineage>
        <taxon>Bacteria</taxon>
        <taxon>Pseudomonadati</taxon>
        <taxon>Pseudomonadota</taxon>
        <taxon>Gammaproteobacteria</taxon>
        <taxon>Enterobacterales</taxon>
        <taxon>Pectobacteriaceae</taxon>
        <taxon>Dickeya</taxon>
    </lineage>
</organism>
<proteinExistence type="predicted"/>
<evidence type="ECO:0000313" key="6">
    <source>
        <dbReference type="EMBL" id="MBP2860021.1"/>
    </source>
</evidence>
<dbReference type="EMBL" id="JAGJWX010000070">
    <property type="protein sequence ID" value="MBP2860021.1"/>
    <property type="molecule type" value="Genomic_DNA"/>
</dbReference>
<dbReference type="GeneID" id="302582676"/>
<feature type="transmembrane region" description="Helical" evidence="5">
    <location>
        <begin position="12"/>
        <end position="35"/>
    </location>
</feature>
<keyword evidence="9" id="KW-1185">Reference proteome</keyword>
<dbReference type="Proteomes" id="UP000810130">
    <property type="component" value="Unassembled WGS sequence"/>
</dbReference>
<evidence type="ECO:0000313" key="7">
    <source>
        <dbReference type="EMBL" id="XDL15967.1"/>
    </source>
</evidence>
<evidence type="ECO:0000313" key="9">
    <source>
        <dbReference type="Proteomes" id="UP000810130"/>
    </source>
</evidence>
<keyword evidence="4 5" id="KW-0472">Membrane</keyword>
<dbReference type="Pfam" id="PF07869">
    <property type="entry name" value="DUF1656"/>
    <property type="match status" value="1"/>
</dbReference>
<sequence length="71" mass="7896">MINDFNIGGVFVPGLLIIALVAMTCTLLIVPLFSFSKGYRRLPLRPMIDFSICIITFYLLLQGLTELGLFA</sequence>
<dbReference type="EMBL" id="CP162411">
    <property type="protein sequence ID" value="XDL15967.1"/>
    <property type="molecule type" value="Genomic_DNA"/>
</dbReference>
<evidence type="ECO:0000256" key="2">
    <source>
        <dbReference type="ARBA" id="ARBA00022692"/>
    </source>
</evidence>
<reference evidence="6 9" key="1">
    <citation type="submission" date="2021-04" db="EMBL/GenBank/DDBJ databases">
        <title>Genomic and host-range diversity within the Dickeya zeae complex, identification of D. zeae and D. oryzae members, proposal of two novel subspecies D. zeae subsp. zeae subsp. nov. and D. zeae subsp. dombae subsp. nov.</title>
        <authorList>
            <person name="Van Gijsegem F."/>
            <person name="Hugouvieux-Cotte-Pattat N."/>
        </authorList>
    </citation>
    <scope>NUCLEOTIDE SEQUENCE [LARGE SCALE GENOMIC DNA]</scope>
    <source>
        <strain evidence="6 9">FVG03</strain>
    </source>
</reference>
<evidence type="ECO:0000256" key="5">
    <source>
        <dbReference type="SAM" id="Phobius"/>
    </source>
</evidence>
<keyword evidence="1" id="KW-1003">Cell membrane</keyword>
<evidence type="ECO:0000256" key="3">
    <source>
        <dbReference type="ARBA" id="ARBA00022989"/>
    </source>
</evidence>
<dbReference type="AlphaFoldDB" id="A0AB39IHK0"/>
<gene>
    <name evidence="6" type="ORF">J8657_20765</name>
    <name evidence="7" type="ORF">LF923_0006895</name>
    <name evidence="8" type="ORF">LF929_013365</name>
</gene>
<evidence type="ECO:0000256" key="1">
    <source>
        <dbReference type="ARBA" id="ARBA00022475"/>
    </source>
</evidence>
<dbReference type="RefSeq" id="WP_210175913.1">
    <property type="nucleotide sequence ID" value="NZ_CP162411.1"/>
</dbReference>
<dbReference type="EMBL" id="CP162670">
    <property type="protein sequence ID" value="XDL23267.1"/>
    <property type="molecule type" value="Genomic_DNA"/>
</dbReference>
<evidence type="ECO:0000256" key="4">
    <source>
        <dbReference type="ARBA" id="ARBA00023136"/>
    </source>
</evidence>
<evidence type="ECO:0000313" key="8">
    <source>
        <dbReference type="EMBL" id="XDL23267.1"/>
    </source>
</evidence>
<keyword evidence="2 5" id="KW-0812">Transmembrane</keyword>